<evidence type="ECO:0000256" key="8">
    <source>
        <dbReference type="ARBA" id="ARBA00023125"/>
    </source>
</evidence>
<organism evidence="14">
    <name type="scientific">Ixodes ricinus</name>
    <name type="common">Common tick</name>
    <name type="synonym">Acarus ricinus</name>
    <dbReference type="NCBI Taxonomy" id="34613"/>
    <lineage>
        <taxon>Eukaryota</taxon>
        <taxon>Metazoa</taxon>
        <taxon>Ecdysozoa</taxon>
        <taxon>Arthropoda</taxon>
        <taxon>Chelicerata</taxon>
        <taxon>Arachnida</taxon>
        <taxon>Acari</taxon>
        <taxon>Parasitiformes</taxon>
        <taxon>Ixodida</taxon>
        <taxon>Ixodoidea</taxon>
        <taxon>Ixodidae</taxon>
        <taxon>Ixodinae</taxon>
        <taxon>Ixodes</taxon>
    </lineage>
</organism>
<evidence type="ECO:0000256" key="3">
    <source>
        <dbReference type="ARBA" id="ARBA00022723"/>
    </source>
</evidence>
<evidence type="ECO:0000256" key="12">
    <source>
        <dbReference type="PROSITE-ProRule" id="PRU00309"/>
    </source>
</evidence>
<evidence type="ECO:0000259" key="13">
    <source>
        <dbReference type="PROSITE" id="PS50950"/>
    </source>
</evidence>
<evidence type="ECO:0000256" key="5">
    <source>
        <dbReference type="ARBA" id="ARBA00022833"/>
    </source>
</evidence>
<keyword evidence="3" id="KW-0479">Metal-binding</keyword>
<protein>
    <submittedName>
        <fullName evidence="14">Putative dna transposase thap9</fullName>
    </submittedName>
</protein>
<evidence type="ECO:0000313" key="14">
    <source>
        <dbReference type="EMBL" id="JAP69043.1"/>
    </source>
</evidence>
<comment type="subcellular location">
    <subcellularLocation>
        <location evidence="1">Nucleus</location>
        <location evidence="1">Nucleoplasm</location>
    </subcellularLocation>
</comment>
<keyword evidence="4 12" id="KW-0863">Zinc-finger</keyword>
<dbReference type="InterPro" id="IPR038441">
    <property type="entry name" value="THAP_Znf_sf"/>
</dbReference>
<sequence length="179" mass="19839">MPSCCVTCCSSRSLSTEKVSYHSFPRDPRVRAEWVKALGKEDGWEPPKDGRVCSKHFHPENLEQTLKGRTHLCKHAIPSFHLRKEPPRPLAVQAPMEQGSEGRTTENLVTTVEAGHQEPTHPLAVQFLLQAPMEQGFEARTTASQVTIVEVGPQETTLLLAVQLQAPMEQGFEGTTTES</sequence>
<evidence type="ECO:0000256" key="2">
    <source>
        <dbReference type="ARBA" id="ARBA00006177"/>
    </source>
</evidence>
<dbReference type="SMART" id="SM00692">
    <property type="entry name" value="DM3"/>
    <property type="match status" value="1"/>
</dbReference>
<keyword evidence="9" id="KW-0804">Transcription</keyword>
<evidence type="ECO:0000256" key="9">
    <source>
        <dbReference type="ARBA" id="ARBA00023163"/>
    </source>
</evidence>
<reference evidence="14" key="1">
    <citation type="submission" date="2016-02" db="EMBL/GenBank/DDBJ databases">
        <title>RNAseq analyses of the midgut from blood- or serum-fed Ixodes ricinus ticks.</title>
        <authorList>
            <person name="Perner J."/>
            <person name="Provaznik J."/>
            <person name="Schrenkova J."/>
            <person name="Urbanova V."/>
            <person name="Ribeiro J.M."/>
            <person name="Kopacek P."/>
        </authorList>
    </citation>
    <scope>NUCLEOTIDE SEQUENCE</scope>
    <source>
        <tissue evidence="14">Gut</tissue>
    </source>
</reference>
<dbReference type="PANTHER" id="PTHR46600">
    <property type="entry name" value="THAP DOMAIN-CONTAINING"/>
    <property type="match status" value="1"/>
</dbReference>
<dbReference type="InterPro" id="IPR026516">
    <property type="entry name" value="THAP1/10"/>
</dbReference>
<dbReference type="PANTHER" id="PTHR46600:SF1">
    <property type="entry name" value="THAP DOMAIN-CONTAINING PROTEIN 1"/>
    <property type="match status" value="1"/>
</dbReference>
<dbReference type="GO" id="GO:0008270">
    <property type="term" value="F:zinc ion binding"/>
    <property type="evidence" value="ECO:0007669"/>
    <property type="project" value="UniProtKB-KW"/>
</dbReference>
<keyword evidence="6" id="KW-0805">Transcription regulation</keyword>
<evidence type="ECO:0000256" key="4">
    <source>
        <dbReference type="ARBA" id="ARBA00022771"/>
    </source>
</evidence>
<evidence type="ECO:0000256" key="1">
    <source>
        <dbReference type="ARBA" id="ARBA00004642"/>
    </source>
</evidence>
<name>A0A131XP92_IXORI</name>
<dbReference type="Pfam" id="PF05485">
    <property type="entry name" value="THAP"/>
    <property type="match status" value="1"/>
</dbReference>
<dbReference type="SUPFAM" id="SSF57716">
    <property type="entry name" value="Glucocorticoid receptor-like (DNA-binding domain)"/>
    <property type="match status" value="1"/>
</dbReference>
<keyword evidence="5" id="KW-0862">Zinc</keyword>
<accession>A0A131XP92</accession>
<keyword evidence="10" id="KW-0539">Nucleus</keyword>
<feature type="domain" description="THAP-type" evidence="13">
    <location>
        <begin position="1"/>
        <end position="81"/>
    </location>
</feature>
<dbReference type="Gene3D" id="6.20.210.20">
    <property type="entry name" value="THAP domain"/>
    <property type="match status" value="1"/>
</dbReference>
<dbReference type="AlphaFoldDB" id="A0A131XP92"/>
<evidence type="ECO:0000256" key="11">
    <source>
        <dbReference type="ARBA" id="ARBA00023306"/>
    </source>
</evidence>
<dbReference type="GO" id="GO:0043565">
    <property type="term" value="F:sequence-specific DNA binding"/>
    <property type="evidence" value="ECO:0007669"/>
    <property type="project" value="InterPro"/>
</dbReference>
<keyword evidence="7" id="KW-0175">Coiled coil</keyword>
<dbReference type="EMBL" id="GEFM01006753">
    <property type="protein sequence ID" value="JAP69043.1"/>
    <property type="molecule type" value="mRNA"/>
</dbReference>
<evidence type="ECO:0000256" key="6">
    <source>
        <dbReference type="ARBA" id="ARBA00023015"/>
    </source>
</evidence>
<comment type="similarity">
    <text evidence="2">Belongs to the THAP1 family.</text>
</comment>
<keyword evidence="11" id="KW-0131">Cell cycle</keyword>
<evidence type="ECO:0000256" key="10">
    <source>
        <dbReference type="ARBA" id="ARBA00023242"/>
    </source>
</evidence>
<dbReference type="InterPro" id="IPR006612">
    <property type="entry name" value="THAP_Znf"/>
</dbReference>
<proteinExistence type="evidence at transcript level"/>
<dbReference type="SMART" id="SM00980">
    <property type="entry name" value="THAP"/>
    <property type="match status" value="1"/>
</dbReference>
<keyword evidence="8 12" id="KW-0238">DNA-binding</keyword>
<dbReference type="PROSITE" id="PS50950">
    <property type="entry name" value="ZF_THAP"/>
    <property type="match status" value="1"/>
</dbReference>
<dbReference type="GO" id="GO:0005654">
    <property type="term" value="C:nucleoplasm"/>
    <property type="evidence" value="ECO:0007669"/>
    <property type="project" value="UniProtKB-SubCell"/>
</dbReference>
<evidence type="ECO:0000256" key="7">
    <source>
        <dbReference type="ARBA" id="ARBA00023054"/>
    </source>
</evidence>